<dbReference type="Proteomes" id="UP000292702">
    <property type="component" value="Unassembled WGS sequence"/>
</dbReference>
<evidence type="ECO:0000256" key="1">
    <source>
        <dbReference type="ARBA" id="ARBA00001971"/>
    </source>
</evidence>
<dbReference type="GO" id="GO:0020037">
    <property type="term" value="F:heme binding"/>
    <property type="evidence" value="ECO:0007669"/>
    <property type="project" value="InterPro"/>
</dbReference>
<evidence type="ECO:0000256" key="5">
    <source>
        <dbReference type="ARBA" id="ARBA00022617"/>
    </source>
</evidence>
<dbReference type="PRINTS" id="PR00463">
    <property type="entry name" value="EP450I"/>
</dbReference>
<evidence type="ECO:0000256" key="13">
    <source>
        <dbReference type="PIRSR" id="PIRSR602401-1"/>
    </source>
</evidence>
<gene>
    <name evidence="14" type="ORF">EIP91_011582</name>
</gene>
<keyword evidence="15" id="KW-1185">Reference proteome</keyword>
<evidence type="ECO:0000313" key="15">
    <source>
        <dbReference type="Proteomes" id="UP000292702"/>
    </source>
</evidence>
<evidence type="ECO:0000313" key="14">
    <source>
        <dbReference type="EMBL" id="TCD68038.1"/>
    </source>
</evidence>
<dbReference type="PRINTS" id="PR00385">
    <property type="entry name" value="P450"/>
</dbReference>
<dbReference type="InterPro" id="IPR050364">
    <property type="entry name" value="Cytochrome_P450_fung"/>
</dbReference>
<keyword evidence="5 13" id="KW-0349">Heme</keyword>
<dbReference type="CDD" id="cd11065">
    <property type="entry name" value="CYP64-like"/>
    <property type="match status" value="1"/>
</dbReference>
<name>A0A4R0RVU3_9APHY</name>
<evidence type="ECO:0000256" key="8">
    <source>
        <dbReference type="ARBA" id="ARBA00022989"/>
    </source>
</evidence>
<organism evidence="14 15">
    <name type="scientific">Steccherinum ochraceum</name>
    <dbReference type="NCBI Taxonomy" id="92696"/>
    <lineage>
        <taxon>Eukaryota</taxon>
        <taxon>Fungi</taxon>
        <taxon>Dikarya</taxon>
        <taxon>Basidiomycota</taxon>
        <taxon>Agaricomycotina</taxon>
        <taxon>Agaricomycetes</taxon>
        <taxon>Polyporales</taxon>
        <taxon>Steccherinaceae</taxon>
        <taxon>Steccherinum</taxon>
    </lineage>
</organism>
<proteinExistence type="inferred from homology"/>
<comment type="cofactor">
    <cofactor evidence="1 13">
        <name>heme</name>
        <dbReference type="ChEBI" id="CHEBI:30413"/>
    </cofactor>
</comment>
<accession>A0A4R0RVU3</accession>
<evidence type="ECO:0000256" key="12">
    <source>
        <dbReference type="ARBA" id="ARBA00023136"/>
    </source>
</evidence>
<sequence length="516" mass="58003">MGLALSPTAAVPLLVSLLVFIYFKSRNQIRFPPGPKPIPVIGNAHQMPMESQAKTFLEWGKKYGGDVVYAYALSTQIVVVNSLDAAQDLMEKRSANYSSRPRFVTMCEVLGWDTLTLLYYGTRARKLRKWIADVYTKKEAILSYRPIVRREVGRVLTLLLAEPESFSKHFTTFSASMLMEITYGHRAATDDDYYVRVADHAIEETAKLAGMGSTVVDFFPFLKYYPLWAPGSGFMHNNLRVRKLVQSMINAPYDMVKEKLHVGAWPSMIGHLIEEHTVDGKLSQSDEADIRAAGATIYSAGTETTATVMSIFILAMVRYPEVYKKLQAEVDRVIGTERLPDFDDRDAGMPYTNAVIKELYRWQPPIPLGLPHMVSNDDVYKGWKMPGKAMMLANIWAMSQDDVLYPCPGEFDPQRFLDTTVPADVADRMNPENFVFGFGRRLCQGKEFADTNVFMMIVNIAATMDISKAKDATGKEITPAAEFEVTATSRPKAFKCVIRPRSDKAVSLIRQLEADN</sequence>
<keyword evidence="8" id="KW-1133">Transmembrane helix</keyword>
<evidence type="ECO:0000256" key="2">
    <source>
        <dbReference type="ARBA" id="ARBA00004167"/>
    </source>
</evidence>
<dbReference type="Pfam" id="PF00067">
    <property type="entry name" value="p450"/>
    <property type="match status" value="1"/>
</dbReference>
<comment type="subcellular location">
    <subcellularLocation>
        <location evidence="2">Membrane</location>
        <topology evidence="2">Single-pass membrane protein</topology>
    </subcellularLocation>
</comment>
<evidence type="ECO:0000256" key="4">
    <source>
        <dbReference type="ARBA" id="ARBA00010617"/>
    </source>
</evidence>
<keyword evidence="7 13" id="KW-0479">Metal-binding</keyword>
<dbReference type="SUPFAM" id="SSF48264">
    <property type="entry name" value="Cytochrome P450"/>
    <property type="match status" value="1"/>
</dbReference>
<dbReference type="InterPro" id="IPR001128">
    <property type="entry name" value="Cyt_P450"/>
</dbReference>
<dbReference type="Gene3D" id="1.10.630.10">
    <property type="entry name" value="Cytochrome P450"/>
    <property type="match status" value="1"/>
</dbReference>
<dbReference type="GO" id="GO:0016020">
    <property type="term" value="C:membrane"/>
    <property type="evidence" value="ECO:0007669"/>
    <property type="project" value="UniProtKB-SubCell"/>
</dbReference>
<keyword evidence="6" id="KW-0812">Transmembrane</keyword>
<dbReference type="STRING" id="92696.A0A4R0RVU3"/>
<evidence type="ECO:0000256" key="11">
    <source>
        <dbReference type="ARBA" id="ARBA00023033"/>
    </source>
</evidence>
<evidence type="ECO:0000256" key="10">
    <source>
        <dbReference type="ARBA" id="ARBA00023004"/>
    </source>
</evidence>
<protein>
    <recommendedName>
        <fullName evidence="16">Cytochrome P450</fullName>
    </recommendedName>
</protein>
<reference evidence="14 15" key="1">
    <citation type="submission" date="2018-11" db="EMBL/GenBank/DDBJ databases">
        <title>Genome assembly of Steccherinum ochraceum LE-BIN_3174, the white-rot fungus of the Steccherinaceae family (The Residual Polyporoid clade, Polyporales, Basidiomycota).</title>
        <authorList>
            <person name="Fedorova T.V."/>
            <person name="Glazunova O.A."/>
            <person name="Landesman E.O."/>
            <person name="Moiseenko K.V."/>
            <person name="Psurtseva N.V."/>
            <person name="Savinova O.S."/>
            <person name="Shakhova N.V."/>
            <person name="Tyazhelova T.V."/>
            <person name="Vasina D.V."/>
        </authorList>
    </citation>
    <scope>NUCLEOTIDE SEQUENCE [LARGE SCALE GENOMIC DNA]</scope>
    <source>
        <strain evidence="14 15">LE-BIN_3174</strain>
    </source>
</reference>
<comment type="caution">
    <text evidence="14">The sequence shown here is derived from an EMBL/GenBank/DDBJ whole genome shotgun (WGS) entry which is preliminary data.</text>
</comment>
<dbReference type="OrthoDB" id="2789670at2759"/>
<evidence type="ECO:0000256" key="6">
    <source>
        <dbReference type="ARBA" id="ARBA00022692"/>
    </source>
</evidence>
<dbReference type="PANTHER" id="PTHR46300">
    <property type="entry name" value="P450, PUTATIVE (EUROFUNG)-RELATED-RELATED"/>
    <property type="match status" value="1"/>
</dbReference>
<dbReference type="PANTHER" id="PTHR46300:SF7">
    <property type="entry name" value="P450, PUTATIVE (EUROFUNG)-RELATED"/>
    <property type="match status" value="1"/>
</dbReference>
<dbReference type="InterPro" id="IPR002401">
    <property type="entry name" value="Cyt_P450_E_grp-I"/>
</dbReference>
<dbReference type="GO" id="GO:0004497">
    <property type="term" value="F:monooxygenase activity"/>
    <property type="evidence" value="ECO:0007669"/>
    <property type="project" value="UniProtKB-KW"/>
</dbReference>
<feature type="binding site" description="axial binding residue" evidence="13">
    <location>
        <position position="443"/>
    </location>
    <ligand>
        <name>heme</name>
        <dbReference type="ChEBI" id="CHEBI:30413"/>
    </ligand>
    <ligandPart>
        <name>Fe</name>
        <dbReference type="ChEBI" id="CHEBI:18248"/>
    </ligandPart>
</feature>
<evidence type="ECO:0000256" key="7">
    <source>
        <dbReference type="ARBA" id="ARBA00022723"/>
    </source>
</evidence>
<keyword evidence="11" id="KW-0503">Monooxygenase</keyword>
<keyword evidence="12" id="KW-0472">Membrane</keyword>
<comment type="similarity">
    <text evidence="4">Belongs to the cytochrome P450 family.</text>
</comment>
<comment type="pathway">
    <text evidence="3">Secondary metabolite biosynthesis.</text>
</comment>
<dbReference type="EMBL" id="RWJN01000077">
    <property type="protein sequence ID" value="TCD68038.1"/>
    <property type="molecule type" value="Genomic_DNA"/>
</dbReference>
<evidence type="ECO:0000256" key="3">
    <source>
        <dbReference type="ARBA" id="ARBA00005179"/>
    </source>
</evidence>
<dbReference type="AlphaFoldDB" id="A0A4R0RVU3"/>
<dbReference type="GO" id="GO:0016705">
    <property type="term" value="F:oxidoreductase activity, acting on paired donors, with incorporation or reduction of molecular oxygen"/>
    <property type="evidence" value="ECO:0007669"/>
    <property type="project" value="InterPro"/>
</dbReference>
<keyword evidence="9" id="KW-0560">Oxidoreductase</keyword>
<evidence type="ECO:0000256" key="9">
    <source>
        <dbReference type="ARBA" id="ARBA00023002"/>
    </source>
</evidence>
<dbReference type="GO" id="GO:0005506">
    <property type="term" value="F:iron ion binding"/>
    <property type="evidence" value="ECO:0007669"/>
    <property type="project" value="InterPro"/>
</dbReference>
<dbReference type="InterPro" id="IPR036396">
    <property type="entry name" value="Cyt_P450_sf"/>
</dbReference>
<keyword evidence="10 13" id="KW-0408">Iron</keyword>
<evidence type="ECO:0008006" key="16">
    <source>
        <dbReference type="Google" id="ProtNLM"/>
    </source>
</evidence>